<evidence type="ECO:0000259" key="2">
    <source>
        <dbReference type="PROSITE" id="PS50056"/>
    </source>
</evidence>
<dbReference type="InterPro" id="IPR000340">
    <property type="entry name" value="Dual-sp_phosphatase_cat-dom"/>
</dbReference>
<dbReference type="PROSITE" id="PS50056">
    <property type="entry name" value="TYR_PHOSPHATASE_2"/>
    <property type="match status" value="1"/>
</dbReference>
<dbReference type="CDD" id="cd14498">
    <property type="entry name" value="DSP"/>
    <property type="match status" value="1"/>
</dbReference>
<organism evidence="3 4">
    <name type="scientific">Candidatus Doudnabacteria bacterium CG10_big_fil_rev_8_21_14_0_10_42_18</name>
    <dbReference type="NCBI Taxonomy" id="1974552"/>
    <lineage>
        <taxon>Bacteria</taxon>
        <taxon>Candidatus Doudnaibacteriota</taxon>
    </lineage>
</organism>
<feature type="domain" description="Tyrosine-protein phosphatase" evidence="1">
    <location>
        <begin position="17"/>
        <end position="158"/>
    </location>
</feature>
<dbReference type="PROSITE" id="PS50054">
    <property type="entry name" value="TYR_PHOSPHATASE_DUAL"/>
    <property type="match status" value="1"/>
</dbReference>
<evidence type="ECO:0000313" key="4">
    <source>
        <dbReference type="Proteomes" id="UP000230922"/>
    </source>
</evidence>
<dbReference type="EMBL" id="PFAK01000047">
    <property type="protein sequence ID" value="PIR96088.1"/>
    <property type="molecule type" value="Genomic_DNA"/>
</dbReference>
<evidence type="ECO:0000259" key="1">
    <source>
        <dbReference type="PROSITE" id="PS50054"/>
    </source>
</evidence>
<sequence>MQNVMMDHTHPKIPILEYNYITDGIYIGTNQCCVMGLADVLKKENITADISLEEDRLDAPFGVDIYVWIPVVDQMAPTQDQLSFGAESIQKLVTQGRKVYVHCRNGHGRAPTFVSAYLIQKGYTPKKAIDLIASKRSSVHLNKTQEEALKKYYENLNKK</sequence>
<dbReference type="PANTHER" id="PTHR47216">
    <property type="match status" value="1"/>
</dbReference>
<proteinExistence type="predicted"/>
<gene>
    <name evidence="3" type="ORF">COT92_02900</name>
</gene>
<dbReference type="AlphaFoldDB" id="A0A2H0VAG0"/>
<dbReference type="InterPro" id="IPR020422">
    <property type="entry name" value="TYR_PHOSPHATASE_DUAL_dom"/>
</dbReference>
<dbReference type="Proteomes" id="UP000230922">
    <property type="component" value="Unassembled WGS sequence"/>
</dbReference>
<feature type="domain" description="Tyrosine specific protein phosphatases" evidence="2">
    <location>
        <begin position="80"/>
        <end position="147"/>
    </location>
</feature>
<accession>A0A2H0VAG0</accession>
<dbReference type="InterPro" id="IPR000387">
    <property type="entry name" value="Tyr_Pase_dom"/>
</dbReference>
<dbReference type="SUPFAM" id="SSF52799">
    <property type="entry name" value="(Phosphotyrosine protein) phosphatases II"/>
    <property type="match status" value="1"/>
</dbReference>
<dbReference type="InterPro" id="IPR029021">
    <property type="entry name" value="Prot-tyrosine_phosphatase-like"/>
</dbReference>
<dbReference type="Pfam" id="PF00782">
    <property type="entry name" value="DSPc"/>
    <property type="match status" value="1"/>
</dbReference>
<dbReference type="Gene3D" id="3.90.190.10">
    <property type="entry name" value="Protein tyrosine phosphatase superfamily"/>
    <property type="match status" value="1"/>
</dbReference>
<comment type="caution">
    <text evidence="3">The sequence shown here is derived from an EMBL/GenBank/DDBJ whole genome shotgun (WGS) entry which is preliminary data.</text>
</comment>
<name>A0A2H0VAG0_9BACT</name>
<reference evidence="4" key="1">
    <citation type="submission" date="2017-09" db="EMBL/GenBank/DDBJ databases">
        <title>Depth-based differentiation of microbial function through sediment-hosted aquifers and enrichment of novel symbionts in the deep terrestrial subsurface.</title>
        <authorList>
            <person name="Probst A.J."/>
            <person name="Ladd B."/>
            <person name="Jarett J.K."/>
            <person name="Geller-Mcgrath D.E."/>
            <person name="Sieber C.M.K."/>
            <person name="Emerson J.B."/>
            <person name="Anantharaman K."/>
            <person name="Thomas B.C."/>
            <person name="Malmstrom R."/>
            <person name="Stieglmeier M."/>
            <person name="Klingl A."/>
            <person name="Woyke T."/>
            <person name="Ryan C.M."/>
            <person name="Banfield J.F."/>
        </authorList>
    </citation>
    <scope>NUCLEOTIDE SEQUENCE [LARGE SCALE GENOMIC DNA]</scope>
</reference>
<dbReference type="SMART" id="SM00195">
    <property type="entry name" value="DSPc"/>
    <property type="match status" value="1"/>
</dbReference>
<protein>
    <submittedName>
        <fullName evidence="3">Uncharacterized protein</fullName>
    </submittedName>
</protein>
<dbReference type="PANTHER" id="PTHR47216:SF4">
    <property type="entry name" value="OS01G0859400 PROTEIN"/>
    <property type="match status" value="1"/>
</dbReference>
<evidence type="ECO:0000313" key="3">
    <source>
        <dbReference type="EMBL" id="PIR96088.1"/>
    </source>
</evidence>